<evidence type="ECO:0000256" key="3">
    <source>
        <dbReference type="ARBA" id="ARBA00022448"/>
    </source>
</evidence>
<dbReference type="Pfam" id="PF01032">
    <property type="entry name" value="FecCD"/>
    <property type="match status" value="1"/>
</dbReference>
<keyword evidence="8" id="KW-0408">Iron</keyword>
<evidence type="ECO:0000256" key="5">
    <source>
        <dbReference type="ARBA" id="ARBA00022496"/>
    </source>
</evidence>
<evidence type="ECO:0000256" key="6">
    <source>
        <dbReference type="ARBA" id="ARBA00022692"/>
    </source>
</evidence>
<organism evidence="12 13">
    <name type="scientific">Natribacillus halophilus</name>
    <dbReference type="NCBI Taxonomy" id="549003"/>
    <lineage>
        <taxon>Bacteria</taxon>
        <taxon>Bacillati</taxon>
        <taxon>Bacillota</taxon>
        <taxon>Bacilli</taxon>
        <taxon>Bacillales</taxon>
        <taxon>Bacillaceae</taxon>
        <taxon>Natribacillus</taxon>
    </lineage>
</organism>
<dbReference type="InterPro" id="IPR000522">
    <property type="entry name" value="ABC_transptr_permease_BtuC"/>
</dbReference>
<dbReference type="SUPFAM" id="SSF81345">
    <property type="entry name" value="ABC transporter involved in vitamin B12 uptake, BtuC"/>
    <property type="match status" value="1"/>
</dbReference>
<dbReference type="EMBL" id="FNEN01000003">
    <property type="protein sequence ID" value="SDI57793.1"/>
    <property type="molecule type" value="Genomic_DNA"/>
</dbReference>
<dbReference type="RefSeq" id="WP_218126152.1">
    <property type="nucleotide sequence ID" value="NZ_FNEN01000003.1"/>
</dbReference>
<evidence type="ECO:0000256" key="2">
    <source>
        <dbReference type="ARBA" id="ARBA00007935"/>
    </source>
</evidence>
<evidence type="ECO:0000256" key="8">
    <source>
        <dbReference type="ARBA" id="ARBA00023004"/>
    </source>
</evidence>
<dbReference type="PANTHER" id="PTHR30472:SF19">
    <property type="entry name" value="PETROBACTIN IMPORT SYSTEM PERMEASE PROTEIN YCLO"/>
    <property type="match status" value="1"/>
</dbReference>
<reference evidence="12 13" key="1">
    <citation type="submission" date="2016-10" db="EMBL/GenBank/DDBJ databases">
        <authorList>
            <person name="de Groot N.N."/>
        </authorList>
    </citation>
    <scope>NUCLEOTIDE SEQUENCE [LARGE SCALE GENOMIC DNA]</scope>
    <source>
        <strain evidence="12 13">DSM 21771</strain>
    </source>
</reference>
<feature type="transmembrane region" description="Helical" evidence="11">
    <location>
        <begin position="78"/>
        <end position="97"/>
    </location>
</feature>
<evidence type="ECO:0000256" key="11">
    <source>
        <dbReference type="SAM" id="Phobius"/>
    </source>
</evidence>
<dbReference type="CDD" id="cd06550">
    <property type="entry name" value="TM_ABC_iron-siderophores_like"/>
    <property type="match status" value="1"/>
</dbReference>
<feature type="transmembrane region" description="Helical" evidence="11">
    <location>
        <begin position="39"/>
        <end position="58"/>
    </location>
</feature>
<sequence length="316" mass="35198">MQARWIFTALIVAATGLIATYMFIGLSPEGWDYALPRRGRSVIAIIIVGAAIAFSTMIFQTITNNRILTPSIIGLDNLYILVQTVLIFFFGTAGLVLFSQGANFIASIIIMVLFALLLYLLLFRGEQQNIYFLLLVGIVFGTLFSSLSTFMQVLMDPNEYLSIQDEMFASFSNINEDLLWLAMVILILTMIYVRPYLKYLDALSLGRDQAINLGVPYDRVIRRFLIVIAVMVSVSTALVGPIMFLGLLVVNVARELLRSFKHSHLINASILVSIVALVGGTLVVEHVFEYAAPLSVIINFIGGTYFIYLLLRGTKR</sequence>
<dbReference type="GO" id="GO:0022857">
    <property type="term" value="F:transmembrane transporter activity"/>
    <property type="evidence" value="ECO:0007669"/>
    <property type="project" value="InterPro"/>
</dbReference>
<feature type="transmembrane region" description="Helical" evidence="11">
    <location>
        <begin position="265"/>
        <end position="284"/>
    </location>
</feature>
<dbReference type="InterPro" id="IPR037294">
    <property type="entry name" value="ABC_BtuC-like"/>
</dbReference>
<feature type="transmembrane region" description="Helical" evidence="11">
    <location>
        <begin position="6"/>
        <end position="27"/>
    </location>
</feature>
<evidence type="ECO:0000256" key="7">
    <source>
        <dbReference type="ARBA" id="ARBA00022989"/>
    </source>
</evidence>
<keyword evidence="4" id="KW-1003">Cell membrane</keyword>
<evidence type="ECO:0000256" key="9">
    <source>
        <dbReference type="ARBA" id="ARBA00023065"/>
    </source>
</evidence>
<name>A0A1G8LQA0_9BACI</name>
<dbReference type="FunFam" id="1.10.3470.10:FF:000004">
    <property type="entry name" value="Iron compound ABC transporter, permease"/>
    <property type="match status" value="1"/>
</dbReference>
<keyword evidence="9" id="KW-0406">Ion transport</keyword>
<evidence type="ECO:0000256" key="10">
    <source>
        <dbReference type="ARBA" id="ARBA00023136"/>
    </source>
</evidence>
<accession>A0A1G8LQA0</accession>
<keyword evidence="10 11" id="KW-0472">Membrane</keyword>
<feature type="transmembrane region" description="Helical" evidence="11">
    <location>
        <begin position="178"/>
        <end position="197"/>
    </location>
</feature>
<feature type="transmembrane region" description="Helical" evidence="11">
    <location>
        <begin position="290"/>
        <end position="311"/>
    </location>
</feature>
<dbReference type="AlphaFoldDB" id="A0A1G8LQA0"/>
<dbReference type="GO" id="GO:0005886">
    <property type="term" value="C:plasma membrane"/>
    <property type="evidence" value="ECO:0007669"/>
    <property type="project" value="UniProtKB-SubCell"/>
</dbReference>
<feature type="transmembrane region" description="Helical" evidence="11">
    <location>
        <begin position="130"/>
        <end position="154"/>
    </location>
</feature>
<feature type="transmembrane region" description="Helical" evidence="11">
    <location>
        <begin position="224"/>
        <end position="253"/>
    </location>
</feature>
<evidence type="ECO:0000256" key="1">
    <source>
        <dbReference type="ARBA" id="ARBA00004651"/>
    </source>
</evidence>
<keyword evidence="6 11" id="KW-0812">Transmembrane</keyword>
<evidence type="ECO:0000313" key="13">
    <source>
        <dbReference type="Proteomes" id="UP000198853"/>
    </source>
</evidence>
<keyword evidence="13" id="KW-1185">Reference proteome</keyword>
<evidence type="ECO:0000256" key="4">
    <source>
        <dbReference type="ARBA" id="ARBA00022475"/>
    </source>
</evidence>
<keyword evidence="7 11" id="KW-1133">Transmembrane helix</keyword>
<dbReference type="Proteomes" id="UP000198853">
    <property type="component" value="Unassembled WGS sequence"/>
</dbReference>
<comment type="subcellular location">
    <subcellularLocation>
        <location evidence="1">Cell membrane</location>
        <topology evidence="1">Multi-pass membrane protein</topology>
    </subcellularLocation>
</comment>
<dbReference type="GO" id="GO:0033214">
    <property type="term" value="P:siderophore-iron import into cell"/>
    <property type="evidence" value="ECO:0007669"/>
    <property type="project" value="TreeGrafter"/>
</dbReference>
<dbReference type="PANTHER" id="PTHR30472">
    <property type="entry name" value="FERRIC ENTEROBACTIN TRANSPORT SYSTEM PERMEASE PROTEIN"/>
    <property type="match status" value="1"/>
</dbReference>
<gene>
    <name evidence="12" type="ORF">SAMN04488123_103212</name>
</gene>
<dbReference type="Gene3D" id="1.10.3470.10">
    <property type="entry name" value="ABC transporter involved in vitamin B12 uptake, BtuC"/>
    <property type="match status" value="1"/>
</dbReference>
<proteinExistence type="inferred from homology"/>
<comment type="similarity">
    <text evidence="2">Belongs to the binding-protein-dependent transport system permease family. FecCD subfamily.</text>
</comment>
<feature type="transmembrane region" description="Helical" evidence="11">
    <location>
        <begin position="104"/>
        <end position="124"/>
    </location>
</feature>
<keyword evidence="3" id="KW-0813">Transport</keyword>
<evidence type="ECO:0000313" key="12">
    <source>
        <dbReference type="EMBL" id="SDI57793.1"/>
    </source>
</evidence>
<protein>
    <submittedName>
        <fullName evidence="12">Iron complex transport system permease protein</fullName>
    </submittedName>
</protein>
<keyword evidence="5" id="KW-0410">Iron transport</keyword>